<organism evidence="2 3">
    <name type="scientific">Streptomyces coacervatus</name>
    <dbReference type="NCBI Taxonomy" id="647381"/>
    <lineage>
        <taxon>Bacteria</taxon>
        <taxon>Bacillati</taxon>
        <taxon>Actinomycetota</taxon>
        <taxon>Actinomycetes</taxon>
        <taxon>Kitasatosporales</taxon>
        <taxon>Streptomycetaceae</taxon>
        <taxon>Streptomyces</taxon>
    </lineage>
</organism>
<reference evidence="3" key="1">
    <citation type="journal article" date="2019" name="Int. J. Syst. Evol. Microbiol.">
        <title>The Global Catalogue of Microorganisms (GCM) 10K type strain sequencing project: providing services to taxonomists for standard genome sequencing and annotation.</title>
        <authorList>
            <consortium name="The Broad Institute Genomics Platform"/>
            <consortium name="The Broad Institute Genome Sequencing Center for Infectious Disease"/>
            <person name="Wu L."/>
            <person name="Ma J."/>
        </authorList>
    </citation>
    <scope>NUCLEOTIDE SEQUENCE [LARGE SCALE GENOMIC DNA]</scope>
    <source>
        <strain evidence="3">JCM 17138</strain>
    </source>
</reference>
<sequence>MRKRDSNADGHGQRAVTIRWIQVVLFAVVVLLVGFRIWERHNGGGSSSVVFGLMAASALSIGVLERYRATAAKRSR</sequence>
<dbReference type="RefSeq" id="WP_275768261.1">
    <property type="nucleotide sequence ID" value="NZ_BAABDE010000052.1"/>
</dbReference>
<feature type="transmembrane region" description="Helical" evidence="1">
    <location>
        <begin position="20"/>
        <end position="38"/>
    </location>
</feature>
<evidence type="ECO:0000256" key="1">
    <source>
        <dbReference type="SAM" id="Phobius"/>
    </source>
</evidence>
<evidence type="ECO:0008006" key="4">
    <source>
        <dbReference type="Google" id="ProtNLM"/>
    </source>
</evidence>
<keyword evidence="1" id="KW-1133">Transmembrane helix</keyword>
<name>A0ABP7JS33_9ACTN</name>
<comment type="caution">
    <text evidence="2">The sequence shown here is derived from an EMBL/GenBank/DDBJ whole genome shotgun (WGS) entry which is preliminary data.</text>
</comment>
<dbReference type="Proteomes" id="UP001501009">
    <property type="component" value="Unassembled WGS sequence"/>
</dbReference>
<dbReference type="EMBL" id="BAABDE010000052">
    <property type="protein sequence ID" value="GAA3852026.1"/>
    <property type="molecule type" value="Genomic_DNA"/>
</dbReference>
<evidence type="ECO:0000313" key="2">
    <source>
        <dbReference type="EMBL" id="GAA3852026.1"/>
    </source>
</evidence>
<keyword evidence="3" id="KW-1185">Reference proteome</keyword>
<proteinExistence type="predicted"/>
<protein>
    <recommendedName>
        <fullName evidence="4">DUF2631 domain-containing protein</fullName>
    </recommendedName>
</protein>
<gene>
    <name evidence="2" type="ORF">GCM10022403_099280</name>
</gene>
<keyword evidence="1" id="KW-0472">Membrane</keyword>
<evidence type="ECO:0000313" key="3">
    <source>
        <dbReference type="Proteomes" id="UP001501009"/>
    </source>
</evidence>
<feature type="transmembrane region" description="Helical" evidence="1">
    <location>
        <begin position="44"/>
        <end position="64"/>
    </location>
</feature>
<keyword evidence="1" id="KW-0812">Transmembrane</keyword>
<accession>A0ABP7JS33</accession>